<dbReference type="GO" id="GO:0005200">
    <property type="term" value="F:structural constituent of cytoskeleton"/>
    <property type="evidence" value="ECO:0007669"/>
    <property type="project" value="InterPro"/>
</dbReference>
<comment type="caution">
    <text evidence="7">The sequence shown here is derived from an EMBL/GenBank/DDBJ whole genome shotgun (WGS) entry which is preliminary data.</text>
</comment>
<gene>
    <name evidence="7" type="primary">Bkj_3</name>
    <name evidence="7" type="ORF">PHANIT_R01535</name>
</gene>
<evidence type="ECO:0000313" key="7">
    <source>
        <dbReference type="EMBL" id="NXO71652.1"/>
    </source>
</evidence>
<evidence type="ECO:0000256" key="2">
    <source>
        <dbReference type="ARBA" id="ARBA00011806"/>
    </source>
</evidence>
<protein>
    <recommendedName>
        <fullName evidence="5">Keratin</fullName>
    </recommendedName>
</protein>
<dbReference type="Proteomes" id="UP000579685">
    <property type="component" value="Unassembled WGS sequence"/>
</dbReference>
<keyword evidence="8" id="KW-1185">Reference proteome</keyword>
<evidence type="ECO:0000256" key="4">
    <source>
        <dbReference type="ARBA" id="ARBA00022990"/>
    </source>
</evidence>
<dbReference type="Pfam" id="PF02422">
    <property type="entry name" value="Keratin"/>
    <property type="match status" value="1"/>
</dbReference>
<comment type="similarity">
    <text evidence="1 5">Belongs to the avian keratin family.</text>
</comment>
<keyword evidence="3 5" id="KW-0416">Keratin</keyword>
<evidence type="ECO:0000313" key="8">
    <source>
        <dbReference type="Proteomes" id="UP000579685"/>
    </source>
</evidence>
<reference evidence="7 8" key="1">
    <citation type="submission" date="2019-09" db="EMBL/GenBank/DDBJ databases">
        <title>Bird 10,000 Genomes (B10K) Project - Family phase.</title>
        <authorList>
            <person name="Zhang G."/>
        </authorList>
    </citation>
    <scope>NUCLEOTIDE SEQUENCE [LARGE SCALE GENOMIC DNA]</scope>
    <source>
        <strain evidence="7">B10K-DU-002-32</strain>
        <tissue evidence="7">Muscle</tissue>
    </source>
</reference>
<proteinExistence type="inferred from homology"/>
<evidence type="ECO:0000256" key="5">
    <source>
        <dbReference type="RuleBase" id="RU364002"/>
    </source>
</evidence>
<organism evidence="7 8">
    <name type="scientific">Phainopepla nitens</name>
    <name type="common">Phainopepla</name>
    <dbReference type="NCBI Taxonomy" id="161653"/>
    <lineage>
        <taxon>Eukaryota</taxon>
        <taxon>Metazoa</taxon>
        <taxon>Chordata</taxon>
        <taxon>Craniata</taxon>
        <taxon>Vertebrata</taxon>
        <taxon>Euteleostomi</taxon>
        <taxon>Archelosauria</taxon>
        <taxon>Archosauria</taxon>
        <taxon>Dinosauria</taxon>
        <taxon>Saurischia</taxon>
        <taxon>Theropoda</taxon>
        <taxon>Coelurosauria</taxon>
        <taxon>Aves</taxon>
        <taxon>Neognathae</taxon>
        <taxon>Neoaves</taxon>
        <taxon>Telluraves</taxon>
        <taxon>Australaves</taxon>
        <taxon>Passeriformes</taxon>
        <taxon>Bombycillidae</taxon>
        <taxon>Phainopepla</taxon>
    </lineage>
</organism>
<dbReference type="PANTHER" id="PTHR31203:SF1">
    <property type="entry name" value="BETA-KERATIN-RELATED PROTEIN-RELATED"/>
    <property type="match status" value="1"/>
</dbReference>
<feature type="region of interest" description="Disordered" evidence="6">
    <location>
        <begin position="60"/>
        <end position="79"/>
    </location>
</feature>
<dbReference type="GO" id="GO:0005882">
    <property type="term" value="C:intermediate filament"/>
    <property type="evidence" value="ECO:0007669"/>
    <property type="project" value="UniProtKB-KW"/>
</dbReference>
<evidence type="ECO:0000256" key="3">
    <source>
        <dbReference type="ARBA" id="ARBA00022744"/>
    </source>
</evidence>
<feature type="non-terminal residue" evidence="7">
    <location>
        <position position="1"/>
    </location>
</feature>
<dbReference type="AlphaFoldDB" id="A0A7L1UFC9"/>
<name>A0A7L1UFC9_PHANI</name>
<evidence type="ECO:0000256" key="1">
    <source>
        <dbReference type="ARBA" id="ARBA00008702"/>
    </source>
</evidence>
<evidence type="ECO:0000256" key="6">
    <source>
        <dbReference type="SAM" id="MobiDB-lite"/>
    </source>
</evidence>
<dbReference type="InterPro" id="IPR003461">
    <property type="entry name" value="Keratin"/>
</dbReference>
<accession>A0A7L1UFC9</accession>
<dbReference type="EMBL" id="VXBQ01014010">
    <property type="protein sequence ID" value="NXO71652.1"/>
    <property type="molecule type" value="Genomic_DNA"/>
</dbReference>
<sequence length="79" mass="7586">MCSELPAASGSGRPCSVRCSASRVLIFPPPVLITFPGPVLSTCVQETVLGSTGMGLGSAGSTGLGSAETGLGSAGSMGL</sequence>
<keyword evidence="4" id="KW-0007">Acetylation</keyword>
<comment type="subunit">
    <text evidence="2 5">The avian keratins (F-ker, S-ker, C-ker and B-ker) are a complex mixture of very similar polypeptides.</text>
</comment>
<feature type="non-terminal residue" evidence="7">
    <location>
        <position position="79"/>
    </location>
</feature>
<dbReference type="PANTHER" id="PTHR31203">
    <property type="entry name" value="BETA-KERATIN-RELATED PROTEIN-RELATED"/>
    <property type="match status" value="1"/>
</dbReference>